<dbReference type="PROSITE" id="PS51860">
    <property type="entry name" value="REM_1"/>
    <property type="match status" value="1"/>
</dbReference>
<feature type="region of interest" description="Disordered" evidence="4">
    <location>
        <begin position="474"/>
        <end position="517"/>
    </location>
</feature>
<dbReference type="SMART" id="SM00239">
    <property type="entry name" value="C2"/>
    <property type="match status" value="1"/>
</dbReference>
<feature type="domain" description="Phorbol-ester/DAG-type" evidence="6">
    <location>
        <begin position="399"/>
        <end position="449"/>
    </location>
</feature>
<dbReference type="PROSITE" id="PS00479">
    <property type="entry name" value="ZF_DAG_PE_1"/>
    <property type="match status" value="1"/>
</dbReference>
<evidence type="ECO:0008006" key="10">
    <source>
        <dbReference type="Google" id="ProtNLM"/>
    </source>
</evidence>
<dbReference type="CDD" id="cd20823">
    <property type="entry name" value="C1_ScPKC1-like_rpt2"/>
    <property type="match status" value="1"/>
</dbReference>
<dbReference type="Pfam" id="PF02185">
    <property type="entry name" value="HR1"/>
    <property type="match status" value="1"/>
</dbReference>
<keyword evidence="9" id="KW-1185">Reference proteome</keyword>
<dbReference type="SUPFAM" id="SSF49562">
    <property type="entry name" value="C2 domain (Calcium/lipid-binding domain, CaLB)"/>
    <property type="match status" value="1"/>
</dbReference>
<feature type="compositionally biased region" description="Low complexity" evidence="4">
    <location>
        <begin position="479"/>
        <end position="488"/>
    </location>
</feature>
<dbReference type="SUPFAM" id="SSF57889">
    <property type="entry name" value="Cysteine-rich domain"/>
    <property type="match status" value="2"/>
</dbReference>
<dbReference type="InterPro" id="IPR000008">
    <property type="entry name" value="C2_dom"/>
</dbReference>
<dbReference type="Gene3D" id="1.10.287.160">
    <property type="entry name" value="HR1 repeat"/>
    <property type="match status" value="1"/>
</dbReference>
<dbReference type="SMART" id="SM00109">
    <property type="entry name" value="C1"/>
    <property type="match status" value="1"/>
</dbReference>
<dbReference type="Gene3D" id="3.30.200.20">
    <property type="entry name" value="Phosphorylase Kinase, domain 1"/>
    <property type="match status" value="1"/>
</dbReference>
<evidence type="ECO:0000259" key="5">
    <source>
        <dbReference type="PROSITE" id="PS50004"/>
    </source>
</evidence>
<proteinExistence type="predicted"/>
<dbReference type="GO" id="GO:0007165">
    <property type="term" value="P:signal transduction"/>
    <property type="evidence" value="ECO:0007669"/>
    <property type="project" value="InterPro"/>
</dbReference>
<dbReference type="GO" id="GO:0046872">
    <property type="term" value="F:metal ion binding"/>
    <property type="evidence" value="ECO:0007669"/>
    <property type="project" value="UniProtKB-KW"/>
</dbReference>
<evidence type="ECO:0000256" key="1">
    <source>
        <dbReference type="ARBA" id="ARBA00022723"/>
    </source>
</evidence>
<dbReference type="InterPro" id="IPR011072">
    <property type="entry name" value="HR1_rho-bd"/>
</dbReference>
<dbReference type="EMBL" id="JAEFCI010008135">
    <property type="protein sequence ID" value="KAG5458652.1"/>
    <property type="molecule type" value="Genomic_DNA"/>
</dbReference>
<dbReference type="Gene3D" id="2.60.40.150">
    <property type="entry name" value="C2 domain"/>
    <property type="match status" value="1"/>
</dbReference>
<evidence type="ECO:0000313" key="8">
    <source>
        <dbReference type="EMBL" id="KAG5458652.1"/>
    </source>
</evidence>
<feature type="region of interest" description="Disordered" evidence="4">
    <location>
        <begin position="224"/>
        <end position="254"/>
    </location>
</feature>
<feature type="domain" description="C2" evidence="5">
    <location>
        <begin position="89"/>
        <end position="212"/>
    </location>
</feature>
<dbReference type="AlphaFoldDB" id="A0A8H7ZSM8"/>
<dbReference type="PROSITE" id="PS50081">
    <property type="entry name" value="ZF_DAG_PE_2"/>
    <property type="match status" value="1"/>
</dbReference>
<dbReference type="InterPro" id="IPR046349">
    <property type="entry name" value="C1-like_sf"/>
</dbReference>
<dbReference type="InterPro" id="IPR002219">
    <property type="entry name" value="PKC_DAG/PE"/>
</dbReference>
<dbReference type="Gene3D" id="3.30.60.20">
    <property type="match status" value="2"/>
</dbReference>
<keyword evidence="1" id="KW-0479">Metal-binding</keyword>
<dbReference type="Pfam" id="PF00130">
    <property type="entry name" value="C1_1"/>
    <property type="match status" value="1"/>
</dbReference>
<organism evidence="8 9">
    <name type="scientific">Olpidium bornovanus</name>
    <dbReference type="NCBI Taxonomy" id="278681"/>
    <lineage>
        <taxon>Eukaryota</taxon>
        <taxon>Fungi</taxon>
        <taxon>Fungi incertae sedis</taxon>
        <taxon>Olpidiomycota</taxon>
        <taxon>Olpidiomycotina</taxon>
        <taxon>Olpidiomycetes</taxon>
        <taxon>Olpidiales</taxon>
        <taxon>Olpidiaceae</taxon>
        <taxon>Olpidium</taxon>
    </lineage>
</organism>
<dbReference type="OrthoDB" id="63267at2759"/>
<dbReference type="InterPro" id="IPR035892">
    <property type="entry name" value="C2_domain_sf"/>
</dbReference>
<dbReference type="SUPFAM" id="SSF46585">
    <property type="entry name" value="HR1 repeat"/>
    <property type="match status" value="1"/>
</dbReference>
<feature type="compositionally biased region" description="Pro residues" evidence="4">
    <location>
        <begin position="238"/>
        <end position="247"/>
    </location>
</feature>
<dbReference type="FunFam" id="3.30.60.20:FF:000034">
    <property type="entry name" value="Protein kinase C"/>
    <property type="match status" value="1"/>
</dbReference>
<evidence type="ECO:0000259" key="7">
    <source>
        <dbReference type="PROSITE" id="PS51860"/>
    </source>
</evidence>
<name>A0A8H7ZSM8_9FUNG</name>
<dbReference type="Proteomes" id="UP000673691">
    <property type="component" value="Unassembled WGS sequence"/>
</dbReference>
<evidence type="ECO:0000313" key="9">
    <source>
        <dbReference type="Proteomes" id="UP000673691"/>
    </source>
</evidence>
<protein>
    <recommendedName>
        <fullName evidence="10">Protein kinase C</fullName>
    </recommendedName>
</protein>
<evidence type="ECO:0000256" key="3">
    <source>
        <dbReference type="PROSITE-ProRule" id="PRU01207"/>
    </source>
</evidence>
<accession>A0A8H7ZSM8</accession>
<keyword evidence="3" id="KW-0175">Coiled coil</keyword>
<dbReference type="SMART" id="SM00742">
    <property type="entry name" value="Hr1"/>
    <property type="match status" value="1"/>
</dbReference>
<keyword evidence="2" id="KW-0862">Zinc</keyword>
<dbReference type="InterPro" id="IPR036274">
    <property type="entry name" value="HR1_rpt_sf"/>
</dbReference>
<evidence type="ECO:0000259" key="6">
    <source>
        <dbReference type="PROSITE" id="PS50081"/>
    </source>
</evidence>
<comment type="caution">
    <text evidence="8">The sequence shown here is derived from an EMBL/GenBank/DDBJ whole genome shotgun (WGS) entry which is preliminary data.</text>
</comment>
<reference evidence="8 9" key="1">
    <citation type="journal article" name="Sci. Rep.">
        <title>Genome-scale phylogenetic analyses confirm Olpidium as the closest living zoosporic fungus to the non-flagellated, terrestrial fungi.</title>
        <authorList>
            <person name="Chang Y."/>
            <person name="Rochon D."/>
            <person name="Sekimoto S."/>
            <person name="Wang Y."/>
            <person name="Chovatia M."/>
            <person name="Sandor L."/>
            <person name="Salamov A."/>
            <person name="Grigoriev I.V."/>
            <person name="Stajich J.E."/>
            <person name="Spatafora J.W."/>
        </authorList>
    </citation>
    <scope>NUCLEOTIDE SEQUENCE [LARGE SCALE GENOMIC DNA]</scope>
    <source>
        <strain evidence="8">S191</strain>
    </source>
</reference>
<evidence type="ECO:0000256" key="4">
    <source>
        <dbReference type="SAM" id="MobiDB-lite"/>
    </source>
</evidence>
<feature type="domain" description="REM-1" evidence="7">
    <location>
        <begin position="1"/>
        <end position="69"/>
    </location>
</feature>
<gene>
    <name evidence="8" type="ORF">BJ554DRAFT_1084</name>
</gene>
<dbReference type="PROSITE" id="PS50004">
    <property type="entry name" value="C2"/>
    <property type="match status" value="1"/>
</dbReference>
<dbReference type="Pfam" id="PF00168">
    <property type="entry name" value="C2"/>
    <property type="match status" value="1"/>
</dbReference>
<sequence length="598" mass="65716">MRLHEIAFKLDVEMKVKKGTENLSKIYNADKAIGDKKDRAELSAKQQESNNKILLLKQALQKYQGLYVGEDEDEDGAYRCCDICAGLPPPGERPRRNPGARKPMTGDLSIRILSASYLSHAPRVKFTETHVVIKIDGVVRGKTKAAKAVNGQIKWNEDFDIQVDRASEIEITLYDRLSGGIDSHLPIGLLWIKIYDIADELRTKAKIAGGWAPASGILEGVQNLSIRPTSPGGDPSAPVSPAPPGPPTQGDGIEDVWDVEPVGQLGLKLNFGESRVTGESELAQASAVSRLTMILSLASQVETGRRRQASRLGRHGAVRKRVPAKEIQEVNGHKFSLQQFYQIMKCALCGDFLASASGYQCFRRHGMVETPRDQFQLAGRLTPSHLQGKDEDRLNHRIPHRFEDMTNLSANWCCHCGYMLPLGRKGAKKCSECDVTSHTKCSHLVPDFCGMSMEMANKILREIRDAKRRKSVAAEKKTAAAAAQAQQQSDLAGRYPSKQQSQGAPPHPQYANGGPVAMTAGHHAVQAQQAAYGYADNAGQMVDAGEQQPRYQAGQHLKGFYEQQVSKQQKFARPPRKVGLDDFNFLAVLGKGNFGKVM</sequence>
<evidence type="ECO:0000256" key="2">
    <source>
        <dbReference type="ARBA" id="ARBA00022833"/>
    </source>
</evidence>
<feature type="non-terminal residue" evidence="8">
    <location>
        <position position="598"/>
    </location>
</feature>